<keyword evidence="3" id="KW-1185">Reference proteome</keyword>
<geneLocation type="plasmid" evidence="2 3">
    <name>pTM1</name>
</geneLocation>
<protein>
    <submittedName>
        <fullName evidence="2">Uncharacterized protein</fullName>
    </submittedName>
</protein>
<organism evidence="2 3">
    <name type="scientific">Tistrella mobilis (strain KA081020-065)</name>
    <dbReference type="NCBI Taxonomy" id="1110502"/>
    <lineage>
        <taxon>Bacteria</taxon>
        <taxon>Pseudomonadati</taxon>
        <taxon>Pseudomonadota</taxon>
        <taxon>Alphaproteobacteria</taxon>
        <taxon>Geminicoccales</taxon>
        <taxon>Geminicoccaceae</taxon>
        <taxon>Tistrella</taxon>
    </lineage>
</organism>
<name>I3TSX0_TISMK</name>
<keyword evidence="2" id="KW-0614">Plasmid</keyword>
<dbReference type="AlphaFoldDB" id="I3TSX0"/>
<feature type="region of interest" description="Disordered" evidence="1">
    <location>
        <begin position="12"/>
        <end position="68"/>
    </location>
</feature>
<dbReference type="HOGENOM" id="CLU_2345791_0_0_5"/>
<sequence length="97" mass="10378">MEWSCLVWSCGGGRRPREESIGGCSRQPPGPQPIGPGGGASCVQWLRGRGESEAGRSGAGRSEAGVSATWRRAGRCAGALRPGRPWRPTVEFRRIQM</sequence>
<evidence type="ECO:0000256" key="1">
    <source>
        <dbReference type="SAM" id="MobiDB-lite"/>
    </source>
</evidence>
<accession>I3TSX0</accession>
<gene>
    <name evidence="2" type="ordered locus">TMO_a0455</name>
</gene>
<proteinExistence type="predicted"/>
<evidence type="ECO:0000313" key="3">
    <source>
        <dbReference type="Proteomes" id="UP000005258"/>
    </source>
</evidence>
<dbReference type="Proteomes" id="UP000005258">
    <property type="component" value="Plasmid pTM1"/>
</dbReference>
<reference evidence="2 3" key="1">
    <citation type="journal article" date="2012" name="J. Am. Chem. Soc.">
        <title>Bacterial biosynthesis and maturation of the didemnin anti-cancer agents.</title>
        <authorList>
            <person name="Xu Y."/>
            <person name="Kersten R.D."/>
            <person name="Nam S.J."/>
            <person name="Lu L."/>
            <person name="Al-Suwailem A.M."/>
            <person name="Zheng H."/>
            <person name="Fenical W."/>
            <person name="Dorrestein P.C."/>
            <person name="Moore B.S."/>
            <person name="Qian P.Y."/>
        </authorList>
    </citation>
    <scope>NUCLEOTIDE SEQUENCE [LARGE SCALE GENOMIC DNA]</scope>
    <source>
        <strain evidence="2 3">KA081020-065</strain>
    </source>
</reference>
<evidence type="ECO:0000313" key="2">
    <source>
        <dbReference type="EMBL" id="AFK55858.1"/>
    </source>
</evidence>
<dbReference type="KEGG" id="tmo:TMO_a0455"/>
<feature type="compositionally biased region" description="Low complexity" evidence="1">
    <location>
        <begin position="55"/>
        <end position="65"/>
    </location>
</feature>
<dbReference type="EMBL" id="CP003237">
    <property type="protein sequence ID" value="AFK55858.1"/>
    <property type="molecule type" value="Genomic_DNA"/>
</dbReference>